<feature type="signal peptide" evidence="7">
    <location>
        <begin position="1"/>
        <end position="32"/>
    </location>
</feature>
<dbReference type="Pfam" id="PF01068">
    <property type="entry name" value="DNA_ligase_A_M"/>
    <property type="match status" value="1"/>
</dbReference>
<dbReference type="Gene3D" id="3.30.1490.70">
    <property type="match status" value="1"/>
</dbReference>
<dbReference type="CDD" id="cd07896">
    <property type="entry name" value="Adenylation_kDNA_ligase_like"/>
    <property type="match status" value="1"/>
</dbReference>
<dbReference type="InterPro" id="IPR050326">
    <property type="entry name" value="NAD_dep_DNA_ligaseB"/>
</dbReference>
<keyword evidence="4" id="KW-0227">DNA damage</keyword>
<protein>
    <submittedName>
        <fullName evidence="10">DNA ligase</fullName>
    </submittedName>
</protein>
<dbReference type="Gene3D" id="2.40.50.140">
    <property type="entry name" value="Nucleic acid-binding proteins"/>
    <property type="match status" value="1"/>
</dbReference>
<name>A0ABX9W460_9GAMM</name>
<dbReference type="PANTHER" id="PTHR47810">
    <property type="entry name" value="DNA LIGASE"/>
    <property type="match status" value="1"/>
</dbReference>
<evidence type="ECO:0000259" key="9">
    <source>
        <dbReference type="Pfam" id="PF14743"/>
    </source>
</evidence>
<dbReference type="EMBL" id="RHGB01000005">
    <property type="protein sequence ID" value="RNL65909.1"/>
    <property type="molecule type" value="Genomic_DNA"/>
</dbReference>
<accession>A0ABX9W460</accession>
<dbReference type="GO" id="GO:0016874">
    <property type="term" value="F:ligase activity"/>
    <property type="evidence" value="ECO:0007669"/>
    <property type="project" value="UniProtKB-KW"/>
</dbReference>
<dbReference type="SUPFAM" id="SSF50249">
    <property type="entry name" value="Nucleic acid-binding proteins"/>
    <property type="match status" value="1"/>
</dbReference>
<feature type="chain" id="PRO_5045384606" evidence="7">
    <location>
        <begin position="33"/>
        <end position="292"/>
    </location>
</feature>
<comment type="cofactor">
    <cofactor evidence="1">
        <name>a divalent metal cation</name>
        <dbReference type="ChEBI" id="CHEBI:60240"/>
    </cofactor>
</comment>
<dbReference type="SUPFAM" id="SSF56091">
    <property type="entry name" value="DNA ligase/mRNA capping enzyme, catalytic domain"/>
    <property type="match status" value="1"/>
</dbReference>
<dbReference type="CDD" id="cd08041">
    <property type="entry name" value="OBF_kDNA_ligase_like"/>
    <property type="match status" value="1"/>
</dbReference>
<dbReference type="Proteomes" id="UP000274695">
    <property type="component" value="Unassembled WGS sequence"/>
</dbReference>
<evidence type="ECO:0000256" key="4">
    <source>
        <dbReference type="ARBA" id="ARBA00022763"/>
    </source>
</evidence>
<keyword evidence="2 10" id="KW-0436">Ligase</keyword>
<keyword evidence="3" id="KW-0235">DNA replication</keyword>
<feature type="domain" description="ATP-dependent DNA ligase family profile" evidence="8">
    <location>
        <begin position="50"/>
        <end position="210"/>
    </location>
</feature>
<evidence type="ECO:0000256" key="3">
    <source>
        <dbReference type="ARBA" id="ARBA00022705"/>
    </source>
</evidence>
<evidence type="ECO:0000313" key="10">
    <source>
        <dbReference type="EMBL" id="RNL65909.1"/>
    </source>
</evidence>
<dbReference type="Pfam" id="PF14743">
    <property type="entry name" value="DNA_ligase_OB_2"/>
    <property type="match status" value="1"/>
</dbReference>
<reference evidence="10 11" key="1">
    <citation type="submission" date="2018-10" db="EMBL/GenBank/DDBJ databases">
        <title>Draft genome sequence of Zhongshania sp. DSW25-10.</title>
        <authorList>
            <person name="Oh J."/>
        </authorList>
    </citation>
    <scope>NUCLEOTIDE SEQUENCE [LARGE SCALE GENOMIC DNA]</scope>
    <source>
        <strain evidence="10 11">DSW25-10</strain>
    </source>
</reference>
<evidence type="ECO:0000256" key="7">
    <source>
        <dbReference type="SAM" id="SignalP"/>
    </source>
</evidence>
<organism evidence="10 11">
    <name type="scientific">Zhongshania marina</name>
    <dbReference type="NCBI Taxonomy" id="2304603"/>
    <lineage>
        <taxon>Bacteria</taxon>
        <taxon>Pseudomonadati</taxon>
        <taxon>Pseudomonadota</taxon>
        <taxon>Gammaproteobacteria</taxon>
        <taxon>Cellvibrionales</taxon>
        <taxon>Spongiibacteraceae</taxon>
        <taxon>Zhongshania</taxon>
    </lineage>
</organism>
<dbReference type="InterPro" id="IPR029319">
    <property type="entry name" value="DNA_ligase_OB"/>
</dbReference>
<evidence type="ECO:0000256" key="5">
    <source>
        <dbReference type="ARBA" id="ARBA00023204"/>
    </source>
</evidence>
<evidence type="ECO:0000256" key="1">
    <source>
        <dbReference type="ARBA" id="ARBA00001968"/>
    </source>
</evidence>
<evidence type="ECO:0000313" key="11">
    <source>
        <dbReference type="Proteomes" id="UP000274695"/>
    </source>
</evidence>
<keyword evidence="5" id="KW-0234">DNA repair</keyword>
<dbReference type="NCBIfam" id="NF006592">
    <property type="entry name" value="PRK09125.1"/>
    <property type="match status" value="1"/>
</dbReference>
<dbReference type="InterPro" id="IPR012340">
    <property type="entry name" value="NA-bd_OB-fold"/>
</dbReference>
<keyword evidence="11" id="KW-1185">Reference proteome</keyword>
<comment type="caution">
    <text evidence="10">The sequence shown here is derived from an EMBL/GenBank/DDBJ whole genome shotgun (WGS) entry which is preliminary data.</text>
</comment>
<evidence type="ECO:0000256" key="2">
    <source>
        <dbReference type="ARBA" id="ARBA00022598"/>
    </source>
</evidence>
<keyword evidence="7" id="KW-0732">Signal</keyword>
<dbReference type="InterPro" id="IPR012310">
    <property type="entry name" value="DNA_ligase_ATP-dep_cent"/>
</dbReference>
<comment type="catalytic activity">
    <reaction evidence="6">
        <text>ATP + (deoxyribonucleotide)n-3'-hydroxyl + 5'-phospho-(deoxyribonucleotide)m = (deoxyribonucleotide)n+m + AMP + diphosphate.</text>
        <dbReference type="EC" id="6.5.1.1"/>
    </reaction>
</comment>
<evidence type="ECO:0000259" key="8">
    <source>
        <dbReference type="Pfam" id="PF01068"/>
    </source>
</evidence>
<dbReference type="Gene3D" id="3.30.470.30">
    <property type="entry name" value="DNA ligase/mRNA capping enzyme"/>
    <property type="match status" value="1"/>
</dbReference>
<gene>
    <name evidence="10" type="ORF">D0911_05960</name>
</gene>
<evidence type="ECO:0000256" key="6">
    <source>
        <dbReference type="ARBA" id="ARBA00034003"/>
    </source>
</evidence>
<proteinExistence type="predicted"/>
<dbReference type="RefSeq" id="WP_123181881.1">
    <property type="nucleotide sequence ID" value="NZ_RHGB01000005.1"/>
</dbReference>
<feature type="domain" description="DNA ligase OB-like" evidence="9">
    <location>
        <begin position="225"/>
        <end position="289"/>
    </location>
</feature>
<dbReference type="PANTHER" id="PTHR47810:SF1">
    <property type="entry name" value="DNA LIGASE B"/>
    <property type="match status" value="1"/>
</dbReference>
<sequence>MAAFQSVYSVYINFSVLQLALLLVFLSSSAQAETNPKPQLMLANTYHNNIKLEDYWVSEKFDGVRAYWDGEKLLSRQGNVYHAPPWFTAQFPAIPLDGELWLGRQRFDELSGAVRKDTPDESEWREIRFMVFDAPAAEGSFDQRFNKLESIISQSQSPYLVLVAQQKFRDEKTLMAHLIALVAEGAEGLILHLGSAPYRSQRSDDLLKLKLYQDAEATVIGHIGGKGKYKGMLGSLLVETDSGIKFKIGSGLSDAQRQSPPAIGTTITYKYYGLTGSGTPRFASFLRIREEL</sequence>